<evidence type="ECO:0000313" key="21">
    <source>
        <dbReference type="EMBL" id="KAJ4827431.1"/>
    </source>
</evidence>
<evidence type="ECO:0000256" key="4">
    <source>
        <dbReference type="ARBA" id="ARBA00011986"/>
    </source>
</evidence>
<feature type="region of interest" description="Disordered" evidence="18">
    <location>
        <begin position="1"/>
        <end position="156"/>
    </location>
</feature>
<evidence type="ECO:0000256" key="17">
    <source>
        <dbReference type="ARBA" id="ARBA00032478"/>
    </source>
</evidence>
<keyword evidence="15" id="KW-0804">Transcription</keyword>
<evidence type="ECO:0000256" key="18">
    <source>
        <dbReference type="SAM" id="MobiDB-lite"/>
    </source>
</evidence>
<feature type="compositionally biased region" description="Basic and acidic residues" evidence="18">
    <location>
        <begin position="83"/>
        <end position="156"/>
    </location>
</feature>
<dbReference type="InterPro" id="IPR000795">
    <property type="entry name" value="T_Tr_GTP-bd_dom"/>
</dbReference>
<dbReference type="InterPro" id="IPR027417">
    <property type="entry name" value="P-loop_NTPase"/>
</dbReference>
<dbReference type="GO" id="GO:0003924">
    <property type="term" value="F:GTPase activity"/>
    <property type="evidence" value="ECO:0007669"/>
    <property type="project" value="InterPro"/>
</dbReference>
<keyword evidence="11" id="KW-0648">Protein biosynthesis</keyword>
<gene>
    <name evidence="21" type="ORF">Tsubulata_011084</name>
</gene>
<evidence type="ECO:0000256" key="9">
    <source>
        <dbReference type="ARBA" id="ARBA00022741"/>
    </source>
</evidence>
<keyword evidence="14" id="KW-0342">GTP-binding</keyword>
<dbReference type="CDD" id="cd03703">
    <property type="entry name" value="aeIF5B_II"/>
    <property type="match status" value="1"/>
</dbReference>
<evidence type="ECO:0000256" key="13">
    <source>
        <dbReference type="ARBA" id="ARBA00023125"/>
    </source>
</evidence>
<dbReference type="SUPFAM" id="SSF50447">
    <property type="entry name" value="Translation proteins"/>
    <property type="match status" value="1"/>
</dbReference>
<dbReference type="NCBIfam" id="TIGR00231">
    <property type="entry name" value="small_GTP"/>
    <property type="match status" value="1"/>
</dbReference>
<dbReference type="GO" id="GO:0003743">
    <property type="term" value="F:translation initiation factor activity"/>
    <property type="evidence" value="ECO:0007669"/>
    <property type="project" value="UniProtKB-KW"/>
</dbReference>
<dbReference type="GO" id="GO:0003677">
    <property type="term" value="F:DNA binding"/>
    <property type="evidence" value="ECO:0007669"/>
    <property type="project" value="UniProtKB-KW"/>
</dbReference>
<dbReference type="FunFam" id="3.40.50.10050:FF:000002">
    <property type="entry name" value="Eukaryotic translation initiation factor 5B"/>
    <property type="match status" value="1"/>
</dbReference>
<evidence type="ECO:0000256" key="8">
    <source>
        <dbReference type="ARBA" id="ARBA00022723"/>
    </source>
</evidence>
<dbReference type="SUPFAM" id="SSF52540">
    <property type="entry name" value="P-loop containing nucleoside triphosphate hydrolases"/>
    <property type="match status" value="1"/>
</dbReference>
<keyword evidence="12" id="KW-0805">Transcription regulation</keyword>
<keyword evidence="22" id="KW-1185">Reference proteome</keyword>
<dbReference type="InterPro" id="IPR005225">
    <property type="entry name" value="Small_GTP-bd"/>
</dbReference>
<dbReference type="PANTHER" id="PTHR43381:SF4">
    <property type="entry name" value="EUKARYOTIC TRANSLATION INITIATION FACTOR 5B"/>
    <property type="match status" value="1"/>
</dbReference>
<evidence type="ECO:0000259" key="19">
    <source>
        <dbReference type="PROSITE" id="PS50863"/>
    </source>
</evidence>
<dbReference type="OrthoDB" id="623918at2759"/>
<dbReference type="Gene3D" id="3.40.50.300">
    <property type="entry name" value="P-loop containing nucleotide triphosphate hydrolases"/>
    <property type="match status" value="1"/>
</dbReference>
<dbReference type="CDD" id="cd10017">
    <property type="entry name" value="B3_DNA"/>
    <property type="match status" value="2"/>
</dbReference>
<dbReference type="InterPro" id="IPR009000">
    <property type="entry name" value="Transl_B-barrel_sf"/>
</dbReference>
<feature type="domain" description="TF-B3" evidence="19">
    <location>
        <begin position="807"/>
        <end position="900"/>
    </location>
</feature>
<organism evidence="21 22">
    <name type="scientific">Turnera subulata</name>
    <dbReference type="NCBI Taxonomy" id="218843"/>
    <lineage>
        <taxon>Eukaryota</taxon>
        <taxon>Viridiplantae</taxon>
        <taxon>Streptophyta</taxon>
        <taxon>Embryophyta</taxon>
        <taxon>Tracheophyta</taxon>
        <taxon>Spermatophyta</taxon>
        <taxon>Magnoliopsida</taxon>
        <taxon>eudicotyledons</taxon>
        <taxon>Gunneridae</taxon>
        <taxon>Pentapetalae</taxon>
        <taxon>rosids</taxon>
        <taxon>fabids</taxon>
        <taxon>Malpighiales</taxon>
        <taxon>Passifloraceae</taxon>
        <taxon>Turnera</taxon>
    </lineage>
</organism>
<feature type="compositionally biased region" description="Basic residues" evidence="18">
    <location>
        <begin position="30"/>
        <end position="45"/>
    </location>
</feature>
<evidence type="ECO:0000259" key="20">
    <source>
        <dbReference type="PROSITE" id="PS51722"/>
    </source>
</evidence>
<protein>
    <recommendedName>
        <fullName evidence="5">Eukaryotic translation initiation factor 5B</fullName>
        <ecNumber evidence="4">3.6.5.3</ecNumber>
    </recommendedName>
    <alternativeName>
        <fullName evidence="17">Translation initiation factor IF-2</fullName>
    </alternativeName>
</protein>
<dbReference type="EMBL" id="JAKUCV010006415">
    <property type="protein sequence ID" value="KAJ4827431.1"/>
    <property type="molecule type" value="Genomic_DNA"/>
</dbReference>
<dbReference type="InterPro" id="IPR003340">
    <property type="entry name" value="B3_DNA-bd"/>
</dbReference>
<dbReference type="Gene3D" id="3.40.50.10050">
    <property type="entry name" value="Translation initiation factor IF- 2, domain 3"/>
    <property type="match status" value="1"/>
</dbReference>
<evidence type="ECO:0000256" key="5">
    <source>
        <dbReference type="ARBA" id="ARBA00013824"/>
    </source>
</evidence>
<dbReference type="Gene3D" id="2.40.330.10">
    <property type="entry name" value="DNA-binding pseudobarrel domain"/>
    <property type="match status" value="2"/>
</dbReference>
<evidence type="ECO:0000256" key="16">
    <source>
        <dbReference type="ARBA" id="ARBA00023242"/>
    </source>
</evidence>
<dbReference type="AlphaFoldDB" id="A0A9Q0J2R0"/>
<keyword evidence="10" id="KW-0378">Hydrolase</keyword>
<keyword evidence="7" id="KW-0396">Initiation factor</keyword>
<evidence type="ECO:0000256" key="2">
    <source>
        <dbReference type="ARBA" id="ARBA00004496"/>
    </source>
</evidence>
<keyword evidence="6" id="KW-0963">Cytoplasm</keyword>
<keyword evidence="9" id="KW-0547">Nucleotide-binding</keyword>
<reference evidence="21" key="2">
    <citation type="journal article" date="2023" name="Plants (Basel)">
        <title>Annotation of the Turnera subulata (Passifloraceae) Draft Genome Reveals the S-Locus Evolved after the Divergence of Turneroideae from Passifloroideae in a Stepwise Manner.</title>
        <authorList>
            <person name="Henning P.M."/>
            <person name="Roalson E.H."/>
            <person name="Mir W."/>
            <person name="McCubbin A.G."/>
            <person name="Shore J.S."/>
        </authorList>
    </citation>
    <scope>NUCLEOTIDE SEQUENCE</scope>
    <source>
        <strain evidence="21">F60SS</strain>
    </source>
</reference>
<evidence type="ECO:0000256" key="10">
    <source>
        <dbReference type="ARBA" id="ARBA00022801"/>
    </source>
</evidence>
<dbReference type="GO" id="GO:0046872">
    <property type="term" value="F:metal ion binding"/>
    <property type="evidence" value="ECO:0007669"/>
    <property type="project" value="UniProtKB-KW"/>
</dbReference>
<dbReference type="InterPro" id="IPR023115">
    <property type="entry name" value="TIF_IF2_dom3"/>
</dbReference>
<feature type="domain" description="TF-B3" evidence="19">
    <location>
        <begin position="1002"/>
        <end position="1097"/>
    </location>
</feature>
<evidence type="ECO:0000256" key="6">
    <source>
        <dbReference type="ARBA" id="ARBA00022490"/>
    </source>
</evidence>
<proteinExistence type="inferred from homology"/>
<feature type="region of interest" description="Disordered" evidence="18">
    <location>
        <begin position="926"/>
        <end position="946"/>
    </location>
</feature>
<dbReference type="SUPFAM" id="SSF52156">
    <property type="entry name" value="Initiation factor IF2/eIF5b, domain 3"/>
    <property type="match status" value="1"/>
</dbReference>
<name>A0A9Q0J2R0_9ROSI</name>
<dbReference type="InterPro" id="IPR015760">
    <property type="entry name" value="TIF_IF2"/>
</dbReference>
<evidence type="ECO:0000256" key="12">
    <source>
        <dbReference type="ARBA" id="ARBA00023015"/>
    </source>
</evidence>
<dbReference type="FunFam" id="2.40.30.10:FF:000013">
    <property type="entry name" value="eukaryotic translation initiation factor 5B"/>
    <property type="match status" value="1"/>
</dbReference>
<dbReference type="Pfam" id="PF14578">
    <property type="entry name" value="GTP_EFTU_D4"/>
    <property type="match status" value="1"/>
</dbReference>
<feature type="domain" description="Tr-type G" evidence="20">
    <location>
        <begin position="214"/>
        <end position="430"/>
    </location>
</feature>
<dbReference type="CDD" id="cd01887">
    <property type="entry name" value="IF2_eIF5B"/>
    <property type="match status" value="1"/>
</dbReference>
<evidence type="ECO:0000256" key="1">
    <source>
        <dbReference type="ARBA" id="ARBA00004123"/>
    </source>
</evidence>
<comment type="caution">
    <text evidence="21">The sequence shown here is derived from an EMBL/GenBank/DDBJ whole genome shotgun (WGS) entry which is preliminary data.</text>
</comment>
<comment type="similarity">
    <text evidence="3">Belongs to the TRAFAC class translation factor GTPase superfamily. Classic translation factor GTPase family. IF-2 subfamily.</text>
</comment>
<keyword evidence="13" id="KW-0238">DNA-binding</keyword>
<evidence type="ECO:0000256" key="11">
    <source>
        <dbReference type="ARBA" id="ARBA00022917"/>
    </source>
</evidence>
<dbReference type="PROSITE" id="PS51722">
    <property type="entry name" value="G_TR_2"/>
    <property type="match status" value="1"/>
</dbReference>
<dbReference type="InterPro" id="IPR036925">
    <property type="entry name" value="TIF_IF2_dom3_sf"/>
</dbReference>
<dbReference type="Proteomes" id="UP001141552">
    <property type="component" value="Unassembled WGS sequence"/>
</dbReference>
<dbReference type="FunFam" id="3.40.50.300:FF:000112">
    <property type="entry name" value="Eukaryotic translation initiation factor 5B"/>
    <property type="match status" value="1"/>
</dbReference>
<dbReference type="SUPFAM" id="SSF101936">
    <property type="entry name" value="DNA-binding pseudobarrel domain"/>
    <property type="match status" value="2"/>
</dbReference>
<dbReference type="InterPro" id="IPR015300">
    <property type="entry name" value="DNA-bd_pseudobarrel_sf"/>
</dbReference>
<dbReference type="Pfam" id="PF02362">
    <property type="entry name" value="B3"/>
    <property type="match status" value="2"/>
</dbReference>
<keyword evidence="8" id="KW-0479">Metal-binding</keyword>
<dbReference type="PRINTS" id="PR00315">
    <property type="entry name" value="ELONGATNFCT"/>
</dbReference>
<dbReference type="InterPro" id="IPR029459">
    <property type="entry name" value="EFTU-type"/>
</dbReference>
<dbReference type="EC" id="3.6.5.3" evidence="4"/>
<evidence type="ECO:0000313" key="22">
    <source>
        <dbReference type="Proteomes" id="UP001141552"/>
    </source>
</evidence>
<evidence type="ECO:0000256" key="7">
    <source>
        <dbReference type="ARBA" id="ARBA00022540"/>
    </source>
</evidence>
<dbReference type="GO" id="GO:0005525">
    <property type="term" value="F:GTP binding"/>
    <property type="evidence" value="ECO:0007669"/>
    <property type="project" value="UniProtKB-KW"/>
</dbReference>
<dbReference type="PANTHER" id="PTHR43381">
    <property type="entry name" value="TRANSLATION INITIATION FACTOR IF-2-RELATED"/>
    <property type="match status" value="1"/>
</dbReference>
<keyword evidence="16" id="KW-0539">Nucleus</keyword>
<dbReference type="GO" id="GO:0005739">
    <property type="term" value="C:mitochondrion"/>
    <property type="evidence" value="ECO:0007669"/>
    <property type="project" value="TreeGrafter"/>
</dbReference>
<evidence type="ECO:0000256" key="14">
    <source>
        <dbReference type="ARBA" id="ARBA00023134"/>
    </source>
</evidence>
<evidence type="ECO:0000256" key="15">
    <source>
        <dbReference type="ARBA" id="ARBA00023163"/>
    </source>
</evidence>
<dbReference type="SMART" id="SM01019">
    <property type="entry name" value="B3"/>
    <property type="match status" value="2"/>
</dbReference>
<sequence>MGIRGEEEEDIVDKLPAEEPIEGEESAAEKKRRKKKEKEKAKKAAQKQPNPETTTTDQSDAKGKAAAAARKMPKHVRLMQEALAKRREEEERQAREEEERQRKEEEERLRQEEMERKAEEEKRNKKEKDKEKRLKKKQEGKILTAKQKEQNRRREAMRTQFLAKAEEDLTEPKQNPHDDETLAHQVFDDEAGEVIDDGSRIEDGGVVSESDKNLRSPICCVMGHVDSGKTKLLDFIRGTNVQKGEAGGITQQIGATYFPAGKLREMTKGLKADARLEVPGLLVIDTPGHQSFTNLRSRGSNLCDIAILVVDIMHGVKDRTIESLDLLRRNGADFIVALNKVDRLYGWKTCGNAPIVEAMKVQSRDVRDEFERRVSGIIGQFEKQGLSTELYYKNYDVREVTSLVPTSAMTGEGIPDLLLLLVQRTQRTMVEKLTFSNQVRCTVLEVKVVEGHGTAIDVVLANGVLREGDQIVVCGQQGAIVTTIRALLTPYPMREIRVKGAYQQHKEIRAAQCIKIAAHGLEHAIPGTCLYAMGPDDNLEALKNSVMEEMESVSGHIDKAGEGVYVQASTLGSLEAFLEYLKSKEVNVKVSGVGIGPLHKKDVMKVSAMLEKKRTIKYASILAFDVKVTPEAEEYAEKSGVKIFTSDVIYQLYQQFKAYVDSLIKEEKKEEAVFPCVLTILRDFRRRNPIILGVKVHEGILKVGTPLFIPSRNFIDIGRIATIEDNGKQVQSAKKGEEVAIKIVGTNPEEQQKVFGRHFAIHDELVSHITPTSIDALNHQQHTLSEDERKLAVGPDGPDPPAQGSCMFYKLMVASILQDKKLKIPKKFVKRYGDELTAFATIIVPDGRMWPIELQKIEGKLWFHNGWQEFMEFYSLSTGHFLVFRYEGKSRFNVHIFDLTVSEIKYPFSAPVSLWKPNHDMGVQLNPNELGSIKTEGPAGRRRTRADTYEHEVPGLQKVEAKSSRHKLISEFFSRRWRPVTPEEKERTVRAAYMLKPENPFFRVILRPSYVYRGFLMHIPSGFARVYLKRVSGFVTLQDSSGKQWRVKCVYKPRQARFSQGWPEFVSENKLEEGDVCVFELIDADAFVLKVTILRVLEKAENVA</sequence>
<dbReference type="Pfam" id="PF11987">
    <property type="entry name" value="IF-2"/>
    <property type="match status" value="1"/>
</dbReference>
<comment type="subcellular location">
    <subcellularLocation>
        <location evidence="2">Cytoplasm</location>
    </subcellularLocation>
    <subcellularLocation>
        <location evidence="1">Nucleus</location>
    </subcellularLocation>
</comment>
<dbReference type="PROSITE" id="PS50863">
    <property type="entry name" value="B3"/>
    <property type="match status" value="2"/>
</dbReference>
<feature type="compositionally biased region" description="Polar residues" evidence="18">
    <location>
        <begin position="49"/>
        <end position="58"/>
    </location>
</feature>
<dbReference type="NCBIfam" id="NF003078">
    <property type="entry name" value="PRK04004.1"/>
    <property type="match status" value="1"/>
</dbReference>
<feature type="compositionally biased region" description="Acidic residues" evidence="18">
    <location>
        <begin position="1"/>
        <end position="11"/>
    </location>
</feature>
<dbReference type="GO" id="GO:0005634">
    <property type="term" value="C:nucleus"/>
    <property type="evidence" value="ECO:0007669"/>
    <property type="project" value="UniProtKB-SubCell"/>
</dbReference>
<dbReference type="Pfam" id="PF00009">
    <property type="entry name" value="GTP_EFTU"/>
    <property type="match status" value="1"/>
</dbReference>
<dbReference type="Gene3D" id="2.40.30.10">
    <property type="entry name" value="Translation factors"/>
    <property type="match status" value="2"/>
</dbReference>
<accession>A0A9Q0J2R0</accession>
<evidence type="ECO:0000256" key="3">
    <source>
        <dbReference type="ARBA" id="ARBA00007733"/>
    </source>
</evidence>
<reference evidence="21" key="1">
    <citation type="submission" date="2022-02" db="EMBL/GenBank/DDBJ databases">
        <authorList>
            <person name="Henning P.M."/>
            <person name="McCubbin A.G."/>
            <person name="Shore J.S."/>
        </authorList>
    </citation>
    <scope>NUCLEOTIDE SEQUENCE</scope>
    <source>
        <strain evidence="21">F60SS</strain>
        <tissue evidence="21">Leaves</tissue>
    </source>
</reference>